<evidence type="ECO:0000256" key="10">
    <source>
        <dbReference type="SAM" id="MobiDB-lite"/>
    </source>
</evidence>
<keyword evidence="7" id="KW-0653">Protein transport</keyword>
<dbReference type="InterPro" id="IPR051045">
    <property type="entry name" value="TonB-dependent_transducer"/>
</dbReference>
<keyword evidence="8" id="KW-1133">Transmembrane helix</keyword>
<dbReference type="PANTHER" id="PTHR33446">
    <property type="entry name" value="PROTEIN TONB-RELATED"/>
    <property type="match status" value="1"/>
</dbReference>
<organism evidence="12 13">
    <name type="scientific">Sphingomonas colocasiae</name>
    <dbReference type="NCBI Taxonomy" id="1848973"/>
    <lineage>
        <taxon>Bacteria</taxon>
        <taxon>Pseudomonadati</taxon>
        <taxon>Pseudomonadota</taxon>
        <taxon>Alphaproteobacteria</taxon>
        <taxon>Sphingomonadales</taxon>
        <taxon>Sphingomonadaceae</taxon>
        <taxon>Sphingomonas</taxon>
    </lineage>
</organism>
<dbReference type="PROSITE" id="PS52015">
    <property type="entry name" value="TONB_CTD"/>
    <property type="match status" value="1"/>
</dbReference>
<feature type="compositionally biased region" description="Pro residues" evidence="10">
    <location>
        <begin position="63"/>
        <end position="119"/>
    </location>
</feature>
<dbReference type="Proteomes" id="UP000706039">
    <property type="component" value="Unassembled WGS sequence"/>
</dbReference>
<comment type="similarity">
    <text evidence="2">Belongs to the TonB family.</text>
</comment>
<dbReference type="Gene3D" id="3.30.1150.10">
    <property type="match status" value="1"/>
</dbReference>
<keyword evidence="13" id="KW-1185">Reference proteome</keyword>
<evidence type="ECO:0000259" key="11">
    <source>
        <dbReference type="PROSITE" id="PS52015"/>
    </source>
</evidence>
<keyword evidence="5" id="KW-0997">Cell inner membrane</keyword>
<evidence type="ECO:0000256" key="4">
    <source>
        <dbReference type="ARBA" id="ARBA00022475"/>
    </source>
</evidence>
<dbReference type="InterPro" id="IPR006260">
    <property type="entry name" value="TonB/TolA_C"/>
</dbReference>
<dbReference type="PANTHER" id="PTHR33446:SF2">
    <property type="entry name" value="PROTEIN TONB"/>
    <property type="match status" value="1"/>
</dbReference>
<sequence>MAYADQSMSSSRMVAIIVVVLLHAVLGYAFVTGLAYNVVKKAAEDLNVFDVEDEPPPPEEEPPPPPPEKQIEPPPVVTPPPIVQTNVAPPPQIVTVDRPPPPSPPTPVAAPPPPPPPPAISKAAGAKGDPARWITNDDYPPSAIRAGAQGTTSISWDINAEGRVENCVVTASSGNSDLDRAACAALTRRARYTPAVDSNGAPTRSKSSRRVRWVLPDN</sequence>
<gene>
    <name evidence="12" type="ORF">K7G82_10245</name>
</gene>
<keyword evidence="4" id="KW-1003">Cell membrane</keyword>
<evidence type="ECO:0000256" key="7">
    <source>
        <dbReference type="ARBA" id="ARBA00022927"/>
    </source>
</evidence>
<dbReference type="NCBIfam" id="TIGR01352">
    <property type="entry name" value="tonB_Cterm"/>
    <property type="match status" value="1"/>
</dbReference>
<dbReference type="Pfam" id="PF03544">
    <property type="entry name" value="TonB_C"/>
    <property type="match status" value="1"/>
</dbReference>
<name>A0ABS7PRP6_9SPHN</name>
<protein>
    <submittedName>
        <fullName evidence="12">Energy transducer TonB</fullName>
    </submittedName>
</protein>
<evidence type="ECO:0000256" key="8">
    <source>
        <dbReference type="ARBA" id="ARBA00022989"/>
    </source>
</evidence>
<dbReference type="EMBL" id="JAINVV010000004">
    <property type="protein sequence ID" value="MBY8822674.1"/>
    <property type="molecule type" value="Genomic_DNA"/>
</dbReference>
<evidence type="ECO:0000313" key="13">
    <source>
        <dbReference type="Proteomes" id="UP000706039"/>
    </source>
</evidence>
<proteinExistence type="inferred from homology"/>
<keyword evidence="9" id="KW-0472">Membrane</keyword>
<feature type="region of interest" description="Disordered" evidence="10">
    <location>
        <begin position="50"/>
        <end position="146"/>
    </location>
</feature>
<dbReference type="InterPro" id="IPR037682">
    <property type="entry name" value="TonB_C"/>
</dbReference>
<evidence type="ECO:0000256" key="2">
    <source>
        <dbReference type="ARBA" id="ARBA00006555"/>
    </source>
</evidence>
<feature type="domain" description="TonB C-terminal" evidence="11">
    <location>
        <begin position="124"/>
        <end position="218"/>
    </location>
</feature>
<keyword evidence="3" id="KW-0813">Transport</keyword>
<dbReference type="RefSeq" id="WP_222989739.1">
    <property type="nucleotide sequence ID" value="NZ_JAINVV010000004.1"/>
</dbReference>
<dbReference type="SUPFAM" id="SSF74653">
    <property type="entry name" value="TolA/TonB C-terminal domain"/>
    <property type="match status" value="1"/>
</dbReference>
<evidence type="ECO:0000256" key="3">
    <source>
        <dbReference type="ARBA" id="ARBA00022448"/>
    </source>
</evidence>
<evidence type="ECO:0000256" key="1">
    <source>
        <dbReference type="ARBA" id="ARBA00004383"/>
    </source>
</evidence>
<evidence type="ECO:0000256" key="6">
    <source>
        <dbReference type="ARBA" id="ARBA00022692"/>
    </source>
</evidence>
<feature type="compositionally biased region" description="Acidic residues" evidence="10">
    <location>
        <begin position="50"/>
        <end position="62"/>
    </location>
</feature>
<evidence type="ECO:0000256" key="9">
    <source>
        <dbReference type="ARBA" id="ARBA00023136"/>
    </source>
</evidence>
<evidence type="ECO:0000313" key="12">
    <source>
        <dbReference type="EMBL" id="MBY8822674.1"/>
    </source>
</evidence>
<evidence type="ECO:0000256" key="5">
    <source>
        <dbReference type="ARBA" id="ARBA00022519"/>
    </source>
</evidence>
<feature type="region of interest" description="Disordered" evidence="10">
    <location>
        <begin position="193"/>
        <end position="218"/>
    </location>
</feature>
<comment type="subcellular location">
    <subcellularLocation>
        <location evidence="1">Cell inner membrane</location>
        <topology evidence="1">Single-pass membrane protein</topology>
        <orientation evidence="1">Periplasmic side</orientation>
    </subcellularLocation>
</comment>
<reference evidence="12 13" key="1">
    <citation type="submission" date="2021-08" db="EMBL/GenBank/DDBJ databases">
        <authorList>
            <person name="Tuo L."/>
        </authorList>
    </citation>
    <scope>NUCLEOTIDE SEQUENCE [LARGE SCALE GENOMIC DNA]</scope>
    <source>
        <strain evidence="12 13">JCM 31229</strain>
    </source>
</reference>
<keyword evidence="6" id="KW-0812">Transmembrane</keyword>
<accession>A0ABS7PRP6</accession>
<comment type="caution">
    <text evidence="12">The sequence shown here is derived from an EMBL/GenBank/DDBJ whole genome shotgun (WGS) entry which is preliminary data.</text>
</comment>